<protein>
    <recommendedName>
        <fullName evidence="4">NAD(P)-binding domain-containing protein</fullName>
    </recommendedName>
</protein>
<dbReference type="GO" id="GO:0042602">
    <property type="term" value="F:riboflavin reductase (NADPH) activity"/>
    <property type="evidence" value="ECO:0007669"/>
    <property type="project" value="TreeGrafter"/>
</dbReference>
<dbReference type="OrthoDB" id="10254221at2759"/>
<gene>
    <name evidence="5" type="ORF">BGZ65_007250</name>
</gene>
<name>A0A9P6MFS0_9FUNG</name>
<dbReference type="PANTHER" id="PTHR43355:SF2">
    <property type="entry name" value="FLAVIN REDUCTASE (NADPH)"/>
    <property type="match status" value="1"/>
</dbReference>
<feature type="compositionally biased region" description="Low complexity" evidence="3">
    <location>
        <begin position="222"/>
        <end position="235"/>
    </location>
</feature>
<feature type="region of interest" description="Disordered" evidence="3">
    <location>
        <begin position="1"/>
        <end position="31"/>
    </location>
</feature>
<feature type="region of interest" description="Disordered" evidence="3">
    <location>
        <begin position="86"/>
        <end position="105"/>
    </location>
</feature>
<feature type="coiled-coil region" evidence="2">
    <location>
        <begin position="107"/>
        <end position="134"/>
    </location>
</feature>
<evidence type="ECO:0000256" key="3">
    <source>
        <dbReference type="SAM" id="MobiDB-lite"/>
    </source>
</evidence>
<dbReference type="InterPro" id="IPR016040">
    <property type="entry name" value="NAD(P)-bd_dom"/>
</dbReference>
<dbReference type="EMBL" id="JAAAHW010001045">
    <property type="protein sequence ID" value="KAF9997164.1"/>
    <property type="molecule type" value="Genomic_DNA"/>
</dbReference>
<feature type="compositionally biased region" description="Basic and acidic residues" evidence="3">
    <location>
        <begin position="185"/>
        <end position="194"/>
    </location>
</feature>
<feature type="domain" description="NAD(P)-binding" evidence="4">
    <location>
        <begin position="271"/>
        <end position="424"/>
    </location>
</feature>
<evidence type="ECO:0000256" key="2">
    <source>
        <dbReference type="SAM" id="Coils"/>
    </source>
</evidence>
<feature type="region of interest" description="Disordered" evidence="3">
    <location>
        <begin position="153"/>
        <end position="204"/>
    </location>
</feature>
<evidence type="ECO:0000256" key="1">
    <source>
        <dbReference type="ARBA" id="ARBA00038376"/>
    </source>
</evidence>
<accession>A0A9P6MFS0</accession>
<feature type="region of interest" description="Disordered" evidence="3">
    <location>
        <begin position="221"/>
        <end position="241"/>
    </location>
</feature>
<dbReference type="InterPro" id="IPR051606">
    <property type="entry name" value="Polyketide_Oxido-like"/>
</dbReference>
<reference evidence="5" key="1">
    <citation type="journal article" date="2020" name="Fungal Divers.">
        <title>Resolving the Mortierellaceae phylogeny through synthesis of multi-gene phylogenetics and phylogenomics.</title>
        <authorList>
            <person name="Vandepol N."/>
            <person name="Liber J."/>
            <person name="Desiro A."/>
            <person name="Na H."/>
            <person name="Kennedy M."/>
            <person name="Barry K."/>
            <person name="Grigoriev I.V."/>
            <person name="Miller A.N."/>
            <person name="O'Donnell K."/>
            <person name="Stajich J.E."/>
            <person name="Bonito G."/>
        </authorList>
    </citation>
    <scope>NUCLEOTIDE SEQUENCE</scope>
    <source>
        <strain evidence="5">MES-2147</strain>
    </source>
</reference>
<feature type="compositionally biased region" description="Polar residues" evidence="3">
    <location>
        <begin position="1"/>
        <end position="13"/>
    </location>
</feature>
<dbReference type="AlphaFoldDB" id="A0A9P6MFS0"/>
<dbReference type="PANTHER" id="PTHR43355">
    <property type="entry name" value="FLAVIN REDUCTASE (NADPH)"/>
    <property type="match status" value="1"/>
</dbReference>
<comment type="caution">
    <text evidence="5">The sequence shown here is derived from an EMBL/GenBank/DDBJ whole genome shotgun (WGS) entry which is preliminary data.</text>
</comment>
<organism evidence="5 6">
    <name type="scientific">Modicella reniformis</name>
    <dbReference type="NCBI Taxonomy" id="1440133"/>
    <lineage>
        <taxon>Eukaryota</taxon>
        <taxon>Fungi</taxon>
        <taxon>Fungi incertae sedis</taxon>
        <taxon>Mucoromycota</taxon>
        <taxon>Mortierellomycotina</taxon>
        <taxon>Mortierellomycetes</taxon>
        <taxon>Mortierellales</taxon>
        <taxon>Mortierellaceae</taxon>
        <taxon>Modicella</taxon>
    </lineage>
</organism>
<keyword evidence="6" id="KW-1185">Reference proteome</keyword>
<dbReference type="Gene3D" id="3.40.50.720">
    <property type="entry name" value="NAD(P)-binding Rossmann-like Domain"/>
    <property type="match status" value="1"/>
</dbReference>
<evidence type="ECO:0000259" key="4">
    <source>
        <dbReference type="Pfam" id="PF13460"/>
    </source>
</evidence>
<evidence type="ECO:0000313" key="6">
    <source>
        <dbReference type="Proteomes" id="UP000749646"/>
    </source>
</evidence>
<feature type="non-terminal residue" evidence="5">
    <location>
        <position position="1"/>
    </location>
</feature>
<dbReference type="InterPro" id="IPR036291">
    <property type="entry name" value="NAD(P)-bd_dom_sf"/>
</dbReference>
<comment type="similarity">
    <text evidence="1">Belongs to the avfA family.</text>
</comment>
<keyword evidence="2" id="KW-0175">Coiled coil</keyword>
<proteinExistence type="inferred from homology"/>
<dbReference type="SUPFAM" id="SSF51735">
    <property type="entry name" value="NAD(P)-binding Rossmann-fold domains"/>
    <property type="match status" value="1"/>
</dbReference>
<dbReference type="GO" id="GO:0004074">
    <property type="term" value="F:biliverdin reductase [NAD(P)H] activity"/>
    <property type="evidence" value="ECO:0007669"/>
    <property type="project" value="TreeGrafter"/>
</dbReference>
<feature type="compositionally biased region" description="Polar residues" evidence="3">
    <location>
        <begin position="163"/>
        <end position="179"/>
    </location>
</feature>
<dbReference type="Proteomes" id="UP000749646">
    <property type="component" value="Unassembled WGS sequence"/>
</dbReference>
<sequence>MHNNNPSSAYNRPSTPPFRTQRALSLAAETRRSRDSFFISAEYPYTLPITITPSPPQNIPQQKQPVSPRHYPAPDSLFGDLERYQRSTPPLADNNTKEAKLAQRQRREQIVQMLQQEKLEKQQAKKQMRSEYKQMYQAHTNQTTTNMIVISFPHLPHQPPLGHNTSDPSRPLSLKNNAKSMCDLRPSKEPKPVSHDYQGYESDDNLPARSYGWDSLMETLHSPTMSSSPSDSASWESKDETDLDTIDSMSALSLADDDSGNGNGKYLLILGANGRTGIELVKQGLERNYRVTAFVRDDKLLLEDSSLRKNQNLLIVRGSPTSQVDVDGCVEGQDVVVNVIGARLMSNDTTIGSHSQVILNNALKKHGVRRLIVVTSYGCLGLRNYLINTKRLFSRVFMTGILKDKVLQEDIIQRDSESLDWTIV</sequence>
<dbReference type="Pfam" id="PF13460">
    <property type="entry name" value="NAD_binding_10"/>
    <property type="match status" value="1"/>
</dbReference>
<evidence type="ECO:0000313" key="5">
    <source>
        <dbReference type="EMBL" id="KAF9997164.1"/>
    </source>
</evidence>
<feature type="compositionally biased region" description="Basic and acidic residues" evidence="3">
    <location>
        <begin position="95"/>
        <end position="105"/>
    </location>
</feature>